<keyword evidence="3" id="KW-0808">Transferase</keyword>
<dbReference type="PANTHER" id="PTHR45138">
    <property type="entry name" value="REGULATORY COMPONENTS OF SENSORY TRANSDUCTION SYSTEM"/>
    <property type="match status" value="1"/>
</dbReference>
<sequence length="402" mass="46949">MITQLEAGTFQKLLNIDANINAIIIGLITVGLITILTFMSYYFEDLARRHKSRSFIMLLGILEAVTLVACMILVQHIFKAINAGNSTNWFYATTQMTLMLYCLYTMQNHFIDVVNIIAPLYVFGHHLTEDNTKFNILFVAILIAMAITVIYIARHRKSIKADEWKYLALQIIYGGIWWILIWSVYKFSPLKTIYMIFGFILYMLIIRLFSKWIRNSFNDYDIMTKKVNYDELTGVRNRANFDETIDEIFKVYGKENSVPLTMAMFDIDRFKDFNDHYGHCAGDKVLQHVAEVFHHQMFKQTSHGQMFRYGGEEFVVIFRGMNVDESSEIIRSIRNSLINDPLYYDGNELNIRISFGVSQLASTDKNIDELFQRVDQYLYRSKKAGRNRITIEDKTFKFETGV</sequence>
<name>A0ABW4BQL9_9LACO</name>
<keyword evidence="3" id="KW-0548">Nucleotidyltransferase</keyword>
<dbReference type="EMBL" id="JBHTOI010000004">
    <property type="protein sequence ID" value="MFD1417508.1"/>
    <property type="molecule type" value="Genomic_DNA"/>
</dbReference>
<comment type="caution">
    <text evidence="3">The sequence shown here is derived from an EMBL/GenBank/DDBJ whole genome shotgun (WGS) entry which is preliminary data.</text>
</comment>
<dbReference type="Gene3D" id="3.30.70.270">
    <property type="match status" value="1"/>
</dbReference>
<accession>A0ABW4BQL9</accession>
<dbReference type="SUPFAM" id="SSF55073">
    <property type="entry name" value="Nucleotide cyclase"/>
    <property type="match status" value="1"/>
</dbReference>
<gene>
    <name evidence="3" type="ORF">ACFQ42_01875</name>
</gene>
<organism evidence="3 4">
    <name type="scientific">Companilactobacillus keshanensis</name>
    <dbReference type="NCBI Taxonomy" id="2486003"/>
    <lineage>
        <taxon>Bacteria</taxon>
        <taxon>Bacillati</taxon>
        <taxon>Bacillota</taxon>
        <taxon>Bacilli</taxon>
        <taxon>Lactobacillales</taxon>
        <taxon>Lactobacillaceae</taxon>
        <taxon>Companilactobacillus</taxon>
    </lineage>
</organism>
<dbReference type="PANTHER" id="PTHR45138:SF9">
    <property type="entry name" value="DIGUANYLATE CYCLASE DGCM-RELATED"/>
    <property type="match status" value="1"/>
</dbReference>
<protein>
    <submittedName>
        <fullName evidence="3">GGDEF domain-containing protein</fullName>
        <ecNumber evidence="3">2.7.7.65</ecNumber>
    </submittedName>
</protein>
<dbReference type="Proteomes" id="UP001597251">
    <property type="component" value="Unassembled WGS sequence"/>
</dbReference>
<evidence type="ECO:0000313" key="3">
    <source>
        <dbReference type="EMBL" id="MFD1417508.1"/>
    </source>
</evidence>
<evidence type="ECO:0000256" key="1">
    <source>
        <dbReference type="SAM" id="Phobius"/>
    </source>
</evidence>
<dbReference type="EC" id="2.7.7.65" evidence="3"/>
<reference evidence="4" key="1">
    <citation type="journal article" date="2019" name="Int. J. Syst. Evol. Microbiol.">
        <title>The Global Catalogue of Microorganisms (GCM) 10K type strain sequencing project: providing services to taxonomists for standard genome sequencing and annotation.</title>
        <authorList>
            <consortium name="The Broad Institute Genomics Platform"/>
            <consortium name="The Broad Institute Genome Sequencing Center for Infectious Disease"/>
            <person name="Wu L."/>
            <person name="Ma J."/>
        </authorList>
    </citation>
    <scope>NUCLEOTIDE SEQUENCE [LARGE SCALE GENOMIC DNA]</scope>
    <source>
        <strain evidence="4">CCM 8936</strain>
    </source>
</reference>
<keyword evidence="1" id="KW-0472">Membrane</keyword>
<feature type="transmembrane region" description="Helical" evidence="1">
    <location>
        <begin position="191"/>
        <end position="209"/>
    </location>
</feature>
<feature type="transmembrane region" description="Helical" evidence="1">
    <location>
        <begin position="166"/>
        <end position="185"/>
    </location>
</feature>
<dbReference type="InterPro" id="IPR043128">
    <property type="entry name" value="Rev_trsase/Diguanyl_cyclase"/>
</dbReference>
<feature type="transmembrane region" description="Helical" evidence="1">
    <location>
        <begin position="110"/>
        <end position="128"/>
    </location>
</feature>
<dbReference type="RefSeq" id="WP_125675201.1">
    <property type="nucleotide sequence ID" value="NZ_JBHTOI010000004.1"/>
</dbReference>
<evidence type="ECO:0000259" key="2">
    <source>
        <dbReference type="PROSITE" id="PS50887"/>
    </source>
</evidence>
<proteinExistence type="predicted"/>
<keyword evidence="1" id="KW-1133">Transmembrane helix</keyword>
<dbReference type="SMART" id="SM00267">
    <property type="entry name" value="GGDEF"/>
    <property type="match status" value="1"/>
</dbReference>
<dbReference type="NCBIfam" id="TIGR00254">
    <property type="entry name" value="GGDEF"/>
    <property type="match status" value="1"/>
</dbReference>
<feature type="domain" description="GGDEF" evidence="2">
    <location>
        <begin position="258"/>
        <end position="394"/>
    </location>
</feature>
<dbReference type="InterPro" id="IPR000160">
    <property type="entry name" value="GGDEF_dom"/>
</dbReference>
<dbReference type="Pfam" id="PF00990">
    <property type="entry name" value="GGDEF"/>
    <property type="match status" value="1"/>
</dbReference>
<feature type="transmembrane region" description="Helical" evidence="1">
    <location>
        <begin position="55"/>
        <end position="74"/>
    </location>
</feature>
<feature type="transmembrane region" description="Helical" evidence="1">
    <location>
        <begin position="134"/>
        <end position="154"/>
    </location>
</feature>
<keyword evidence="4" id="KW-1185">Reference proteome</keyword>
<dbReference type="PROSITE" id="PS50887">
    <property type="entry name" value="GGDEF"/>
    <property type="match status" value="1"/>
</dbReference>
<evidence type="ECO:0000313" key="4">
    <source>
        <dbReference type="Proteomes" id="UP001597251"/>
    </source>
</evidence>
<feature type="transmembrane region" description="Helical" evidence="1">
    <location>
        <begin position="20"/>
        <end position="43"/>
    </location>
</feature>
<dbReference type="CDD" id="cd01949">
    <property type="entry name" value="GGDEF"/>
    <property type="match status" value="1"/>
</dbReference>
<keyword evidence="1" id="KW-0812">Transmembrane</keyword>
<dbReference type="InterPro" id="IPR029787">
    <property type="entry name" value="Nucleotide_cyclase"/>
</dbReference>
<dbReference type="InterPro" id="IPR050469">
    <property type="entry name" value="Diguanylate_Cyclase"/>
</dbReference>
<dbReference type="GO" id="GO:0052621">
    <property type="term" value="F:diguanylate cyclase activity"/>
    <property type="evidence" value="ECO:0007669"/>
    <property type="project" value="UniProtKB-EC"/>
</dbReference>